<comment type="caution">
    <text evidence="1">The sequence shown here is derived from an EMBL/GenBank/DDBJ whole genome shotgun (WGS) entry which is preliminary data.</text>
</comment>
<proteinExistence type="predicted"/>
<dbReference type="RefSeq" id="WP_188432556.1">
    <property type="nucleotide sequence ID" value="NZ_BMEX01000006.1"/>
</dbReference>
<dbReference type="EMBL" id="BMEX01000006">
    <property type="protein sequence ID" value="GGA48259.1"/>
    <property type="molecule type" value="Genomic_DNA"/>
</dbReference>
<accession>A0ABQ1GQM6</accession>
<gene>
    <name evidence="1" type="ORF">GCM10007416_21820</name>
</gene>
<protein>
    <recommendedName>
        <fullName evidence="3">Class I SAM-dependent methyltransferase</fullName>
    </recommendedName>
</protein>
<organism evidence="1 2">
    <name type="scientific">Kroppenstedtia guangzhouensis</name>
    <dbReference type="NCBI Taxonomy" id="1274356"/>
    <lineage>
        <taxon>Bacteria</taxon>
        <taxon>Bacillati</taxon>
        <taxon>Bacillota</taxon>
        <taxon>Bacilli</taxon>
        <taxon>Bacillales</taxon>
        <taxon>Thermoactinomycetaceae</taxon>
        <taxon>Kroppenstedtia</taxon>
    </lineage>
</organism>
<reference evidence="2" key="1">
    <citation type="journal article" date="2019" name="Int. J. Syst. Evol. Microbiol.">
        <title>The Global Catalogue of Microorganisms (GCM) 10K type strain sequencing project: providing services to taxonomists for standard genome sequencing and annotation.</title>
        <authorList>
            <consortium name="The Broad Institute Genomics Platform"/>
            <consortium name="The Broad Institute Genome Sequencing Center for Infectious Disease"/>
            <person name="Wu L."/>
            <person name="Ma J."/>
        </authorList>
    </citation>
    <scope>NUCLEOTIDE SEQUENCE [LARGE SCALE GENOMIC DNA]</scope>
    <source>
        <strain evidence="2">CGMCC 1.12404</strain>
    </source>
</reference>
<dbReference type="Proteomes" id="UP000617979">
    <property type="component" value="Unassembled WGS sequence"/>
</dbReference>
<evidence type="ECO:0000313" key="1">
    <source>
        <dbReference type="EMBL" id="GGA48259.1"/>
    </source>
</evidence>
<dbReference type="InterPro" id="IPR029063">
    <property type="entry name" value="SAM-dependent_MTases_sf"/>
</dbReference>
<keyword evidence="2" id="KW-1185">Reference proteome</keyword>
<name>A0ABQ1GQM6_9BACL</name>
<dbReference type="SUPFAM" id="SSF53335">
    <property type="entry name" value="S-adenosyl-L-methionine-dependent methyltransferases"/>
    <property type="match status" value="1"/>
</dbReference>
<evidence type="ECO:0008006" key="3">
    <source>
        <dbReference type="Google" id="ProtNLM"/>
    </source>
</evidence>
<evidence type="ECO:0000313" key="2">
    <source>
        <dbReference type="Proteomes" id="UP000617979"/>
    </source>
</evidence>
<sequence length="320" mass="37520">MRLILKEQIIRSTLRTEERIHLTPTPNVVNAFLAEQASIQAELNARRIQKAKWREFAEELAQALIQTLMTANQYMNFRQQDICRLERLFLSLLEQLAAFYEQRERTREMLVHILKQHGFKVSRFLLETNGSHFQLVEKDQLMVRRVPCSEYEAPFQFELLGIERDRLQEPVLDLGCGSQARLVQALREQGVEAYGLERMASGETPFIYTVNWLDFSFVPDKWGTVISNMAFSNHFWHHHIHKAGYYTTYAKKYMEILRSLQVGGSFIYAPGLPFIEPLLEKSGDTYTVFCRELDQPSFELDILEGIDSSRWYVTQVIRER</sequence>